<dbReference type="Proteomes" id="UP000095256">
    <property type="component" value="Unassembled WGS sequence"/>
</dbReference>
<organism evidence="2 3">
    <name type="scientific">Enterococcus rivorum</name>
    <dbReference type="NCBI Taxonomy" id="762845"/>
    <lineage>
        <taxon>Bacteria</taxon>
        <taxon>Bacillati</taxon>
        <taxon>Bacillota</taxon>
        <taxon>Bacilli</taxon>
        <taxon>Lactobacillales</taxon>
        <taxon>Enterococcaceae</taxon>
        <taxon>Enterococcus</taxon>
    </lineage>
</organism>
<reference evidence="2 3" key="1">
    <citation type="submission" date="2016-09" db="EMBL/GenBank/DDBJ databases">
        <authorList>
            <person name="Capua I."/>
            <person name="De Benedictis P."/>
            <person name="Joannis T."/>
            <person name="Lombin L.H."/>
            <person name="Cattoli G."/>
        </authorList>
    </citation>
    <scope>NUCLEOTIDE SEQUENCE [LARGE SCALE GENOMIC DNA]</scope>
    <source>
        <strain evidence="2 3">LMG 25899</strain>
    </source>
</reference>
<evidence type="ECO:0000256" key="1">
    <source>
        <dbReference type="SAM" id="Phobius"/>
    </source>
</evidence>
<keyword evidence="1" id="KW-0812">Transmembrane</keyword>
<protein>
    <recommendedName>
        <fullName evidence="4">DUF2798 domain-containing protein</fullName>
    </recommendedName>
</protein>
<comment type="caution">
    <text evidence="2">The sequence shown here is derived from an EMBL/GenBank/DDBJ whole genome shotgun (WGS) entry which is preliminary data.</text>
</comment>
<evidence type="ECO:0000313" key="2">
    <source>
        <dbReference type="EMBL" id="OEH82618.1"/>
    </source>
</evidence>
<keyword evidence="1" id="KW-1133">Transmembrane helix</keyword>
<feature type="transmembrane region" description="Helical" evidence="1">
    <location>
        <begin position="20"/>
        <end position="44"/>
    </location>
</feature>
<sequence>MVWLFYVCFWFNNKGWFSGNIFQIYLTVFAKSIIMALTLQWLVLEPLARKILAMYQNNQLNVD</sequence>
<keyword evidence="1" id="KW-0472">Membrane</keyword>
<keyword evidence="3" id="KW-1185">Reference proteome</keyword>
<gene>
    <name evidence="2" type="ORF">BCR26_12815</name>
</gene>
<name>A0A1E5KXU2_9ENTE</name>
<evidence type="ECO:0008006" key="4">
    <source>
        <dbReference type="Google" id="ProtNLM"/>
    </source>
</evidence>
<accession>A0A1E5KXU2</accession>
<proteinExistence type="predicted"/>
<dbReference type="AlphaFoldDB" id="A0A1E5KXU2"/>
<evidence type="ECO:0000313" key="3">
    <source>
        <dbReference type="Proteomes" id="UP000095256"/>
    </source>
</evidence>
<dbReference type="EMBL" id="MIEK01000019">
    <property type="protein sequence ID" value="OEH82618.1"/>
    <property type="molecule type" value="Genomic_DNA"/>
</dbReference>